<feature type="region of interest" description="Disordered" evidence="1">
    <location>
        <begin position="1"/>
        <end position="40"/>
    </location>
</feature>
<accession>A0AAU7GCB5</accession>
<proteinExistence type="predicted"/>
<evidence type="ECO:0000256" key="1">
    <source>
        <dbReference type="SAM" id="MobiDB-lite"/>
    </source>
</evidence>
<organism evidence="2">
    <name type="scientific">Leifsonia sp. NPDC080035</name>
    <dbReference type="NCBI Taxonomy" id="3143936"/>
    <lineage>
        <taxon>Bacteria</taxon>
        <taxon>Bacillati</taxon>
        <taxon>Actinomycetota</taxon>
        <taxon>Actinomycetes</taxon>
        <taxon>Micrococcales</taxon>
        <taxon>Microbacteriaceae</taxon>
        <taxon>Leifsonia</taxon>
    </lineage>
</organism>
<gene>
    <name evidence="2" type="ORF">AAME72_16760</name>
</gene>
<evidence type="ECO:0000313" key="2">
    <source>
        <dbReference type="EMBL" id="XBM47703.1"/>
    </source>
</evidence>
<feature type="compositionally biased region" description="Basic and acidic residues" evidence="1">
    <location>
        <begin position="1"/>
        <end position="11"/>
    </location>
</feature>
<reference evidence="2" key="1">
    <citation type="submission" date="2024-05" db="EMBL/GenBank/DDBJ databases">
        <title>The Natural Products Discovery Center: Release of the First 8490 Sequenced Strains for Exploring Actinobacteria Biosynthetic Diversity.</title>
        <authorList>
            <person name="Kalkreuter E."/>
            <person name="Kautsar S.A."/>
            <person name="Yang D."/>
            <person name="Bader C.D."/>
            <person name="Teijaro C.N."/>
            <person name="Fluegel L."/>
            <person name="Davis C.M."/>
            <person name="Simpson J.R."/>
            <person name="Lauterbach L."/>
            <person name="Steele A.D."/>
            <person name="Gui C."/>
            <person name="Meng S."/>
            <person name="Li G."/>
            <person name="Viehrig K."/>
            <person name="Ye F."/>
            <person name="Su P."/>
            <person name="Kiefer A.F."/>
            <person name="Nichols A."/>
            <person name="Cepeda A.J."/>
            <person name="Yan W."/>
            <person name="Fan B."/>
            <person name="Jiang Y."/>
            <person name="Adhikari A."/>
            <person name="Zheng C.-J."/>
            <person name="Schuster L."/>
            <person name="Cowan T.M."/>
            <person name="Smanski M.J."/>
            <person name="Chevrette M.G."/>
            <person name="de Carvalho L.P.S."/>
            <person name="Shen B."/>
        </authorList>
    </citation>
    <scope>NUCLEOTIDE SEQUENCE</scope>
    <source>
        <strain evidence="2">NPDC080035</strain>
    </source>
</reference>
<protein>
    <recommendedName>
        <fullName evidence="3">Nucleotide exchange factor GrpE</fullName>
    </recommendedName>
</protein>
<sequence>MTADEKDRPNAEELPDGSGTQSEQPDDGEDTASGGGADDR</sequence>
<name>A0AAU7GCB5_9MICO</name>
<dbReference type="EMBL" id="CP157390">
    <property type="protein sequence ID" value="XBM47703.1"/>
    <property type="molecule type" value="Genomic_DNA"/>
</dbReference>
<evidence type="ECO:0008006" key="3">
    <source>
        <dbReference type="Google" id="ProtNLM"/>
    </source>
</evidence>
<dbReference type="AlphaFoldDB" id="A0AAU7GCB5"/>
<dbReference type="RefSeq" id="WP_348787669.1">
    <property type="nucleotide sequence ID" value="NZ_CP157390.1"/>
</dbReference>